<organism evidence="2 3">
    <name type="scientific">Oricola thermophila</name>
    <dbReference type="NCBI Taxonomy" id="2742145"/>
    <lineage>
        <taxon>Bacteria</taxon>
        <taxon>Pseudomonadati</taxon>
        <taxon>Pseudomonadota</taxon>
        <taxon>Alphaproteobacteria</taxon>
        <taxon>Hyphomicrobiales</taxon>
        <taxon>Ahrensiaceae</taxon>
        <taxon>Oricola</taxon>
    </lineage>
</organism>
<protein>
    <submittedName>
        <fullName evidence="2">NAD(P)H-dependent oxidoreductase</fullName>
    </submittedName>
</protein>
<proteinExistence type="predicted"/>
<evidence type="ECO:0000313" key="2">
    <source>
        <dbReference type="EMBL" id="QKV17713.1"/>
    </source>
</evidence>
<dbReference type="GO" id="GO:0010181">
    <property type="term" value="F:FMN binding"/>
    <property type="evidence" value="ECO:0007669"/>
    <property type="project" value="TreeGrafter"/>
</dbReference>
<dbReference type="EMBL" id="CP054836">
    <property type="protein sequence ID" value="QKV17713.1"/>
    <property type="molecule type" value="Genomic_DNA"/>
</dbReference>
<dbReference type="PANTHER" id="PTHR30543">
    <property type="entry name" value="CHROMATE REDUCTASE"/>
    <property type="match status" value="1"/>
</dbReference>
<dbReference type="GO" id="GO:0016491">
    <property type="term" value="F:oxidoreductase activity"/>
    <property type="evidence" value="ECO:0007669"/>
    <property type="project" value="InterPro"/>
</dbReference>
<feature type="domain" description="NADPH-dependent FMN reductase-like" evidence="1">
    <location>
        <begin position="4"/>
        <end position="148"/>
    </location>
</feature>
<dbReference type="InterPro" id="IPR029039">
    <property type="entry name" value="Flavoprotein-like_sf"/>
</dbReference>
<evidence type="ECO:0000313" key="3">
    <source>
        <dbReference type="Proteomes" id="UP000509367"/>
    </source>
</evidence>
<evidence type="ECO:0000259" key="1">
    <source>
        <dbReference type="Pfam" id="PF03358"/>
    </source>
</evidence>
<dbReference type="RefSeq" id="WP_175275610.1">
    <property type="nucleotide sequence ID" value="NZ_CP054836.1"/>
</dbReference>
<dbReference type="Pfam" id="PF03358">
    <property type="entry name" value="FMN_red"/>
    <property type="match status" value="1"/>
</dbReference>
<dbReference type="KEGG" id="orm:HTY61_04135"/>
<gene>
    <name evidence="2" type="ORF">HTY61_04135</name>
</gene>
<dbReference type="SUPFAM" id="SSF52218">
    <property type="entry name" value="Flavoproteins"/>
    <property type="match status" value="1"/>
</dbReference>
<name>A0A6N1VB02_9HYPH</name>
<dbReference type="Proteomes" id="UP000509367">
    <property type="component" value="Chromosome"/>
</dbReference>
<sequence>MSLKLNVIVTSVRPGRNGIKVGKWFADFAKKNSEFEVELVDLADYDLPLLDEPNHPMAQQYEHEHTKRWSAVNDKADAFVFVSPEYNYFPAASTVNAIQVLHREWHKKPAGLVGYGGVSGGTRAMQSTKILMTTVSMMPLPQEVPIPFVFNFLNEDGYTPAPEVEQGAKAMLAELYAWAEQLKPLREQEQQKAA</sequence>
<reference evidence="2 3" key="1">
    <citation type="submission" date="2020-06" db="EMBL/GenBank/DDBJ databases">
        <title>Oricola thermophila sp. nov. isolated from a tidal sediments.</title>
        <authorList>
            <person name="Kwon K.K."/>
            <person name="Yang S.-H."/>
            <person name="Park M.-J."/>
        </authorList>
    </citation>
    <scope>NUCLEOTIDE SEQUENCE [LARGE SCALE GENOMIC DNA]</scope>
    <source>
        <strain evidence="2 3">MEBiC13590</strain>
    </source>
</reference>
<dbReference type="Gene3D" id="3.40.50.360">
    <property type="match status" value="1"/>
</dbReference>
<dbReference type="AlphaFoldDB" id="A0A6N1VB02"/>
<dbReference type="InterPro" id="IPR050712">
    <property type="entry name" value="NAD(P)H-dep_reductase"/>
</dbReference>
<keyword evidence="3" id="KW-1185">Reference proteome</keyword>
<dbReference type="InterPro" id="IPR005025">
    <property type="entry name" value="FMN_Rdtase-like_dom"/>
</dbReference>
<dbReference type="PANTHER" id="PTHR30543:SF21">
    <property type="entry name" value="NAD(P)H-DEPENDENT FMN REDUCTASE LOT6"/>
    <property type="match status" value="1"/>
</dbReference>
<accession>A0A6N1VB02</accession>
<dbReference type="GO" id="GO:0005829">
    <property type="term" value="C:cytosol"/>
    <property type="evidence" value="ECO:0007669"/>
    <property type="project" value="TreeGrafter"/>
</dbReference>